<keyword evidence="1" id="KW-0472">Membrane</keyword>
<dbReference type="KEGG" id="smag:AN936_10310"/>
<gene>
    <name evidence="2" type="ORF">AN936_10310</name>
</gene>
<accession>A0A0N9U680</accession>
<dbReference type="EMBL" id="CP012700">
    <property type="protein sequence ID" value="ALH80748.1"/>
    <property type="molecule type" value="Genomic_DNA"/>
</dbReference>
<keyword evidence="1" id="KW-1133">Transmembrane helix</keyword>
<feature type="transmembrane region" description="Helical" evidence="1">
    <location>
        <begin position="32"/>
        <end position="51"/>
    </location>
</feature>
<name>A0A0N9U680_SPHMC</name>
<dbReference type="Proteomes" id="UP000058074">
    <property type="component" value="Chromosome"/>
</dbReference>
<proteinExistence type="predicted"/>
<sequence length="64" mass="6747">MGDLLLSIVMLTGLALLGGAVMVFRHGDRRRALLMVIAALVMFANVAIWTIPTKEAAASVHGGE</sequence>
<feature type="transmembrane region" description="Helical" evidence="1">
    <location>
        <begin position="6"/>
        <end position="25"/>
    </location>
</feature>
<evidence type="ECO:0000313" key="3">
    <source>
        <dbReference type="Proteomes" id="UP000058074"/>
    </source>
</evidence>
<evidence type="ECO:0000313" key="2">
    <source>
        <dbReference type="EMBL" id="ALH80748.1"/>
    </source>
</evidence>
<dbReference type="OrthoDB" id="7477507at2"/>
<dbReference type="RefSeq" id="WP_054588061.1">
    <property type="nucleotide sequence ID" value="NZ_CP012700.1"/>
</dbReference>
<organism evidence="2 3">
    <name type="scientific">Sphingopyxis macrogoltabida</name>
    <name type="common">Sphingomonas macrogoltabidus</name>
    <dbReference type="NCBI Taxonomy" id="33050"/>
    <lineage>
        <taxon>Bacteria</taxon>
        <taxon>Pseudomonadati</taxon>
        <taxon>Pseudomonadota</taxon>
        <taxon>Alphaproteobacteria</taxon>
        <taxon>Sphingomonadales</taxon>
        <taxon>Sphingomonadaceae</taxon>
        <taxon>Sphingopyxis</taxon>
    </lineage>
</organism>
<evidence type="ECO:0000256" key="1">
    <source>
        <dbReference type="SAM" id="Phobius"/>
    </source>
</evidence>
<protein>
    <submittedName>
        <fullName evidence="2">Uncharacterized protein</fullName>
    </submittedName>
</protein>
<dbReference type="AlphaFoldDB" id="A0A0N9U680"/>
<reference evidence="2 3" key="1">
    <citation type="journal article" date="2015" name="Genome Announc.">
        <title>Complete Genome Sequence of Polypropylene Glycol- and Polyethylene Glycol-Degrading Sphingopyxis macrogoltabida Strain EY-1.</title>
        <authorList>
            <person name="Ohtsubo Y."/>
            <person name="Nagata Y."/>
            <person name="Numata M."/>
            <person name="Tsuchikane K."/>
            <person name="Hosoyama A."/>
            <person name="Yamazoe A."/>
            <person name="Tsuda M."/>
            <person name="Fujita N."/>
            <person name="Kawai F."/>
        </authorList>
    </citation>
    <scope>NUCLEOTIDE SEQUENCE [LARGE SCALE GENOMIC DNA]</scope>
    <source>
        <strain evidence="2 3">EY-1</strain>
    </source>
</reference>
<dbReference type="PATRIC" id="fig|33050.5.peg.2131"/>
<keyword evidence="1" id="KW-0812">Transmembrane</keyword>